<sequence>MAIFHSKAPARVKNHQVHGPQAQPTTAESGAETSAGQCYLHSVERYHYAPTPIQRRDAAAPAEPGATLSPAMRSGLPEGLKAGVERLSGVRMDQVEVHFNSRKPAALQALAYAQGKHIYLAAGQEKHLAHEAWHLVQQAQGRVRTTGRTEGGVALNDERRLEAEAEAMGAKASRPQAAAGGTPPVTAMQSPAESAPVQRVILTSADSNLDSQTFQKKGAQALLSPMEIRNQVAILKNRHRGMNEYRLESLETQRVDFDEDNYLVGHAEAERDFMGKTPASMAALLKKGGLRSGGRLILLACNSAGFAEKLQNELAKLGVHLAVTGSSGLAFEYAAQSGEDDDVVEKVFGSHEHTRDRATDQSLKLEVARKYDNKLLDAIIATALELLELSDTKRAPVASAGSQEVLPHSDISPEHAKNLWDLTLAVLGQLAKMSLSSTGSRIVQQGKKAKEEANSASALNKALSARTGIHLAELRLQLEGEWKIQTKPKKGINPLETPLKKLYEVIEFSRLNELKTAIRALEKVQDQYFTFGARAAHEYIEQLVAHLSKVPETILPDGWTTYFPQNKQVKTEHWREDPTETLRRESSLVPYSTGTPVAQFPSSSGWGTWRSQPLTERGLHKLVFRIRANMPPGMFLQLRVLYENGDSEDMLAASTAVILGGRGSLRAITSGESPEGPGHESHESALTPLNRNVVAVDYRFLQ</sequence>
<dbReference type="Pfam" id="PF13699">
    <property type="entry name" value="eCIS_core"/>
    <property type="match status" value="1"/>
</dbReference>
<evidence type="ECO:0000256" key="1">
    <source>
        <dbReference type="SAM" id="MobiDB-lite"/>
    </source>
</evidence>
<dbReference type="Proteomes" id="UP000240638">
    <property type="component" value="Unassembled WGS sequence"/>
</dbReference>
<evidence type="ECO:0000259" key="2">
    <source>
        <dbReference type="Pfam" id="PF13699"/>
    </source>
</evidence>
<feature type="region of interest" description="Disordered" evidence="1">
    <location>
        <begin position="1"/>
        <end position="33"/>
    </location>
</feature>
<dbReference type="EMBL" id="PYUC01000016">
    <property type="protein sequence ID" value="PTB17745.1"/>
    <property type="molecule type" value="Genomic_DNA"/>
</dbReference>
<name>A0A2T3XMM1_9BURK</name>
<gene>
    <name evidence="3" type="ORF">C9I57_26350</name>
</gene>
<dbReference type="InterPro" id="IPR025295">
    <property type="entry name" value="eCIS_core_dom"/>
</dbReference>
<protein>
    <recommendedName>
        <fullName evidence="2">eCIS core domain-containing protein</fullName>
    </recommendedName>
</protein>
<evidence type="ECO:0000313" key="4">
    <source>
        <dbReference type="Proteomes" id="UP000240638"/>
    </source>
</evidence>
<feature type="domain" description="eCIS core" evidence="2">
    <location>
        <begin position="76"/>
        <end position="141"/>
    </location>
</feature>
<dbReference type="AlphaFoldDB" id="A0A2T3XMM1"/>
<organism evidence="3 4">
    <name type="scientific">Trinickia symbiotica</name>
    <dbReference type="NCBI Taxonomy" id="863227"/>
    <lineage>
        <taxon>Bacteria</taxon>
        <taxon>Pseudomonadati</taxon>
        <taxon>Pseudomonadota</taxon>
        <taxon>Betaproteobacteria</taxon>
        <taxon>Burkholderiales</taxon>
        <taxon>Burkholderiaceae</taxon>
        <taxon>Trinickia</taxon>
    </lineage>
</organism>
<accession>A0A2T3XMM1</accession>
<feature type="compositionally biased region" description="Polar residues" evidence="1">
    <location>
        <begin position="22"/>
        <end position="33"/>
    </location>
</feature>
<dbReference type="RefSeq" id="WP_107153530.1">
    <property type="nucleotide sequence ID" value="NZ_PYUC01000016.1"/>
</dbReference>
<feature type="region of interest" description="Disordered" evidence="1">
    <location>
        <begin position="164"/>
        <end position="193"/>
    </location>
</feature>
<comment type="caution">
    <text evidence="3">The sequence shown here is derived from an EMBL/GenBank/DDBJ whole genome shotgun (WGS) entry which is preliminary data.</text>
</comment>
<evidence type="ECO:0000313" key="3">
    <source>
        <dbReference type="EMBL" id="PTB17745.1"/>
    </source>
</evidence>
<proteinExistence type="predicted"/>
<feature type="region of interest" description="Disordered" evidence="1">
    <location>
        <begin position="57"/>
        <end position="77"/>
    </location>
</feature>
<reference evidence="3 4" key="1">
    <citation type="submission" date="2018-03" db="EMBL/GenBank/DDBJ databases">
        <title>Whole genome analyses suggest that Burkholderia sensu lato contains two further novel genera in the rhizoxinica-symbiotica group Mycetohabitans gen. nov., and Trinickia gen. nov.: implications for the evolution of diazotrophy and nodulation in the Burkholderiaceae.</title>
        <authorList>
            <person name="Estrada De Los Santos P."/>
            <person name="Palmer M."/>
            <person name="Chavez-Ramirez B."/>
            <person name="Steenkamp E.T."/>
            <person name="Hirsch A.M."/>
            <person name="Manyaka P."/>
            <person name="Maluk M."/>
            <person name="Lafos M."/>
            <person name="Crook M."/>
            <person name="Gross E."/>
            <person name="Simon M.F."/>
            <person name="Bueno Dos Reis Junior F."/>
            <person name="Poole P.S."/>
            <person name="Venter S.N."/>
            <person name="James E.K."/>
        </authorList>
    </citation>
    <scope>NUCLEOTIDE SEQUENCE [LARGE SCALE GENOMIC DNA]</scope>
    <source>
        <strain evidence="3 4">JPY-366</strain>
    </source>
</reference>